<evidence type="ECO:0000256" key="10">
    <source>
        <dbReference type="RuleBase" id="RU351113"/>
    </source>
</evidence>
<dbReference type="GO" id="GO:0005886">
    <property type="term" value="C:plasma membrane"/>
    <property type="evidence" value="ECO:0007669"/>
    <property type="project" value="UniProtKB-SubCell"/>
</dbReference>
<evidence type="ECO:0000256" key="6">
    <source>
        <dbReference type="ARBA" id="ARBA00022989"/>
    </source>
</evidence>
<evidence type="ECO:0000256" key="2">
    <source>
        <dbReference type="ARBA" id="ARBA00022475"/>
    </source>
</evidence>
<protein>
    <recommendedName>
        <fullName evidence="10">Odorant receptor</fullName>
    </recommendedName>
</protein>
<dbReference type="PANTHER" id="PTHR21137">
    <property type="entry name" value="ODORANT RECEPTOR"/>
    <property type="match status" value="1"/>
</dbReference>
<dbReference type="GO" id="GO:0004984">
    <property type="term" value="F:olfactory receptor activity"/>
    <property type="evidence" value="ECO:0007669"/>
    <property type="project" value="InterPro"/>
</dbReference>
<proteinExistence type="inferred from homology"/>
<comment type="subcellular location">
    <subcellularLocation>
        <location evidence="1 10">Cell membrane</location>
        <topology evidence="1 10">Multi-pass membrane protein</topology>
    </subcellularLocation>
</comment>
<comment type="caution">
    <text evidence="10">Lacks conserved residue(s) required for the propagation of feature annotation.</text>
</comment>
<keyword evidence="7 10" id="KW-0472">Membrane</keyword>
<evidence type="ECO:0000256" key="8">
    <source>
        <dbReference type="ARBA" id="ARBA00023170"/>
    </source>
</evidence>
<sequence>MPKEVLCLTLDTNSAFQYQWKVWHYMGIKAPENINRKLYQLYAVFINSFVTLLFPLTLIVNVFLAQNLQQLCENLTITLSDSLANVKFINVYLVRHELDSIQLILRRLDSRIQTRGEYNILKSAIRKAQTTFLIFLRLFTVGTVLSVVKIILAEKRSLLYPAWFGVNWEESAFKYAIVISYQLFGLIVQALQNVANDSYPPSYLIILTGHMEALEIRVKALGNHADGTLKVSLTAKEQNDCLKELNECIKDYINILKLHSTIQRVISKACLAQFVCSALIQCIVGLHFLYVVDTADYEATILSVIFFVAITMEVFVICYFGQMMSLQSWNLTYAFYSCGWLAQSPIFKRNLIITLIRTQRTSIILAGSYIPLNLPTFVQLMKFAYSTFTLLIRFK</sequence>
<gene>
    <name evidence="11" type="primary">106087311</name>
</gene>
<evidence type="ECO:0000256" key="1">
    <source>
        <dbReference type="ARBA" id="ARBA00004651"/>
    </source>
</evidence>
<keyword evidence="5 10" id="KW-0552">Olfaction</keyword>
<dbReference type="VEuPathDB" id="VectorBase:SCAU011279"/>
<feature type="transmembrane region" description="Helical" evidence="10">
    <location>
        <begin position="269"/>
        <end position="289"/>
    </location>
</feature>
<dbReference type="Pfam" id="PF02949">
    <property type="entry name" value="7tm_6"/>
    <property type="match status" value="1"/>
</dbReference>
<evidence type="ECO:0000313" key="12">
    <source>
        <dbReference type="Proteomes" id="UP000095300"/>
    </source>
</evidence>
<evidence type="ECO:0000256" key="3">
    <source>
        <dbReference type="ARBA" id="ARBA00022606"/>
    </source>
</evidence>
<keyword evidence="12" id="KW-1185">Reference proteome</keyword>
<evidence type="ECO:0000313" key="11">
    <source>
        <dbReference type="EnsemblMetazoa" id="SCAU011279-PA"/>
    </source>
</evidence>
<evidence type="ECO:0000256" key="9">
    <source>
        <dbReference type="ARBA" id="ARBA00023224"/>
    </source>
</evidence>
<organism evidence="11 12">
    <name type="scientific">Stomoxys calcitrans</name>
    <name type="common">Stable fly</name>
    <name type="synonym">Conops calcitrans</name>
    <dbReference type="NCBI Taxonomy" id="35570"/>
    <lineage>
        <taxon>Eukaryota</taxon>
        <taxon>Metazoa</taxon>
        <taxon>Ecdysozoa</taxon>
        <taxon>Arthropoda</taxon>
        <taxon>Hexapoda</taxon>
        <taxon>Insecta</taxon>
        <taxon>Pterygota</taxon>
        <taxon>Neoptera</taxon>
        <taxon>Endopterygota</taxon>
        <taxon>Diptera</taxon>
        <taxon>Brachycera</taxon>
        <taxon>Muscomorpha</taxon>
        <taxon>Muscoidea</taxon>
        <taxon>Muscidae</taxon>
        <taxon>Stomoxys</taxon>
    </lineage>
</organism>
<keyword evidence="2" id="KW-1003">Cell membrane</keyword>
<dbReference type="GO" id="GO:0005549">
    <property type="term" value="F:odorant binding"/>
    <property type="evidence" value="ECO:0007669"/>
    <property type="project" value="InterPro"/>
</dbReference>
<reference evidence="11" key="1">
    <citation type="submission" date="2020-05" db="UniProtKB">
        <authorList>
            <consortium name="EnsemblMetazoa"/>
        </authorList>
    </citation>
    <scope>IDENTIFICATION</scope>
    <source>
        <strain evidence="11">USDA</strain>
    </source>
</reference>
<dbReference type="EnsemblMetazoa" id="SCAU011279-RA">
    <property type="protein sequence ID" value="SCAU011279-PA"/>
    <property type="gene ID" value="SCAU011279"/>
</dbReference>
<feature type="transmembrane region" description="Helical" evidence="10">
    <location>
        <begin position="301"/>
        <end position="321"/>
    </location>
</feature>
<comment type="similarity">
    <text evidence="10">Belongs to the insect chemoreceptor superfamily. Heteromeric odorant receptor channel (TC 1.A.69) family.</text>
</comment>
<feature type="transmembrane region" description="Helical" evidence="10">
    <location>
        <begin position="41"/>
        <end position="64"/>
    </location>
</feature>
<evidence type="ECO:0000256" key="4">
    <source>
        <dbReference type="ARBA" id="ARBA00022692"/>
    </source>
</evidence>
<evidence type="ECO:0000256" key="7">
    <source>
        <dbReference type="ARBA" id="ARBA00023136"/>
    </source>
</evidence>
<dbReference type="InterPro" id="IPR004117">
    <property type="entry name" value="7tm6_olfct_rcpt"/>
</dbReference>
<keyword evidence="9 10" id="KW-0807">Transducer</keyword>
<feature type="transmembrane region" description="Helical" evidence="10">
    <location>
        <begin position="132"/>
        <end position="152"/>
    </location>
</feature>
<dbReference type="GO" id="GO:0007165">
    <property type="term" value="P:signal transduction"/>
    <property type="evidence" value="ECO:0007669"/>
    <property type="project" value="UniProtKB-KW"/>
</dbReference>
<name>A0A1I8PUM5_STOCA</name>
<keyword evidence="4 10" id="KW-0812">Transmembrane</keyword>
<dbReference type="AlphaFoldDB" id="A0A1I8PUM5"/>
<dbReference type="OrthoDB" id="6597368at2759"/>
<keyword evidence="8 10" id="KW-0675">Receptor</keyword>
<keyword evidence="6 10" id="KW-1133">Transmembrane helix</keyword>
<accession>A0A1I8PUM5</accession>
<keyword evidence="3 10" id="KW-0716">Sensory transduction</keyword>
<dbReference type="KEGG" id="scac:106087311"/>
<dbReference type="PANTHER" id="PTHR21137:SF35">
    <property type="entry name" value="ODORANT RECEPTOR 19A-RELATED"/>
    <property type="match status" value="1"/>
</dbReference>
<dbReference type="Proteomes" id="UP000095300">
    <property type="component" value="Unassembled WGS sequence"/>
</dbReference>
<evidence type="ECO:0000256" key="5">
    <source>
        <dbReference type="ARBA" id="ARBA00022725"/>
    </source>
</evidence>